<organism evidence="2 3">
    <name type="scientific">Paramaledivibacter caminithermalis (strain DSM 15212 / CIP 107654 / DViRD3)</name>
    <name type="common">Clostridium caminithermale</name>
    <dbReference type="NCBI Taxonomy" id="1121301"/>
    <lineage>
        <taxon>Bacteria</taxon>
        <taxon>Bacillati</taxon>
        <taxon>Bacillota</taxon>
        <taxon>Clostridia</taxon>
        <taxon>Peptostreptococcales</taxon>
        <taxon>Caminicellaceae</taxon>
        <taxon>Paramaledivibacter</taxon>
    </lineage>
</organism>
<dbReference type="OrthoDB" id="9804790at2"/>
<dbReference type="RefSeq" id="WP_073146981.1">
    <property type="nucleotide sequence ID" value="NZ_FRAG01000005.1"/>
</dbReference>
<dbReference type="AlphaFoldDB" id="A0A1M6L6V7"/>
<dbReference type="Gene3D" id="3.20.20.100">
    <property type="entry name" value="NADP-dependent oxidoreductase domain"/>
    <property type="match status" value="1"/>
</dbReference>
<dbReference type="InterPro" id="IPR036812">
    <property type="entry name" value="NAD(P)_OxRdtase_dom_sf"/>
</dbReference>
<proteinExistence type="predicted"/>
<dbReference type="InterPro" id="IPR053135">
    <property type="entry name" value="AKR2_Oxidoreductase"/>
</dbReference>
<evidence type="ECO:0000259" key="1">
    <source>
        <dbReference type="Pfam" id="PF00248"/>
    </source>
</evidence>
<accession>A0A1M6L6V7</accession>
<keyword evidence="3" id="KW-1185">Reference proteome</keyword>
<reference evidence="2 3" key="1">
    <citation type="submission" date="2016-11" db="EMBL/GenBank/DDBJ databases">
        <authorList>
            <person name="Jaros S."/>
            <person name="Januszkiewicz K."/>
            <person name="Wedrychowicz H."/>
        </authorList>
    </citation>
    <scope>NUCLEOTIDE SEQUENCE [LARGE SCALE GENOMIC DNA]</scope>
    <source>
        <strain evidence="2 3">DSM 15212</strain>
    </source>
</reference>
<dbReference type="STRING" id="1121301.SAMN02745912_00689"/>
<dbReference type="PANTHER" id="PTHR43312">
    <property type="entry name" value="D-THREO-ALDOSE 1-DEHYDROGENASE"/>
    <property type="match status" value="1"/>
</dbReference>
<name>A0A1M6L6V7_PARC5</name>
<sequence length="299" mass="34363">MKKLVLGTVQLGLDYGINNKKGKPSLEEAYSILDMAYQNDISILDTAAAYGDSEEIIGKYMKDTNRRFKIATKLKPLKKHKNIESIIESEIKDSLRRLNVSSIDYYYLHNFKDVFENPSILNILDRFKDKGLIKKAGISIYDTEELDYIINNLSGLIDIVQIPFNIFDLRWINSGLLDKAKKTGLMIFARSIYLQGLIFCDKETADKIHPKLYGHITKLQKFCEVNNISLDQAAMGFAKQQGEIDYIIIGCDTQEHIINGVKNFNSQKIELEKKLYNFAFDNFKNIDKVIIDPRLWAKV</sequence>
<dbReference type="EMBL" id="FRAG01000005">
    <property type="protein sequence ID" value="SHJ66926.1"/>
    <property type="molecule type" value="Genomic_DNA"/>
</dbReference>
<dbReference type="PANTHER" id="PTHR43312:SF1">
    <property type="entry name" value="NADP-DEPENDENT OXIDOREDUCTASE DOMAIN-CONTAINING PROTEIN"/>
    <property type="match status" value="1"/>
</dbReference>
<dbReference type="InterPro" id="IPR023210">
    <property type="entry name" value="NADP_OxRdtase_dom"/>
</dbReference>
<dbReference type="SUPFAM" id="SSF51430">
    <property type="entry name" value="NAD(P)-linked oxidoreductase"/>
    <property type="match status" value="1"/>
</dbReference>
<dbReference type="Proteomes" id="UP000184465">
    <property type="component" value="Unassembled WGS sequence"/>
</dbReference>
<evidence type="ECO:0000313" key="3">
    <source>
        <dbReference type="Proteomes" id="UP000184465"/>
    </source>
</evidence>
<gene>
    <name evidence="2" type="ORF">SAMN02745912_00689</name>
</gene>
<protein>
    <submittedName>
        <fullName evidence="2">Predicted oxidoreductase</fullName>
    </submittedName>
</protein>
<feature type="domain" description="NADP-dependent oxidoreductase" evidence="1">
    <location>
        <begin position="3"/>
        <end position="264"/>
    </location>
</feature>
<evidence type="ECO:0000313" key="2">
    <source>
        <dbReference type="EMBL" id="SHJ66926.1"/>
    </source>
</evidence>
<dbReference type="Pfam" id="PF00248">
    <property type="entry name" value="Aldo_ket_red"/>
    <property type="match status" value="1"/>
</dbReference>
<dbReference type="CDD" id="cd19097">
    <property type="entry name" value="AKR_unchar"/>
    <property type="match status" value="1"/>
</dbReference>